<keyword evidence="1" id="KW-0472">Membrane</keyword>
<feature type="transmembrane region" description="Helical" evidence="1">
    <location>
        <begin position="25"/>
        <end position="48"/>
    </location>
</feature>
<keyword evidence="1" id="KW-1133">Transmembrane helix</keyword>
<organism evidence="2 3">
    <name type="scientific">Trametes coccinea (strain BRFM310)</name>
    <name type="common">Pycnoporus coccineus</name>
    <dbReference type="NCBI Taxonomy" id="1353009"/>
    <lineage>
        <taxon>Eukaryota</taxon>
        <taxon>Fungi</taxon>
        <taxon>Dikarya</taxon>
        <taxon>Basidiomycota</taxon>
        <taxon>Agaricomycotina</taxon>
        <taxon>Agaricomycetes</taxon>
        <taxon>Polyporales</taxon>
        <taxon>Polyporaceae</taxon>
        <taxon>Trametes</taxon>
    </lineage>
</organism>
<keyword evidence="1" id="KW-0812">Transmembrane</keyword>
<dbReference type="Proteomes" id="UP000193067">
    <property type="component" value="Unassembled WGS sequence"/>
</dbReference>
<dbReference type="EMBL" id="KZ084101">
    <property type="protein sequence ID" value="OSD03266.1"/>
    <property type="molecule type" value="Genomic_DNA"/>
</dbReference>
<name>A0A1Y2IQ68_TRAC3</name>
<dbReference type="AlphaFoldDB" id="A0A1Y2IQ68"/>
<evidence type="ECO:0000256" key="1">
    <source>
        <dbReference type="SAM" id="Phobius"/>
    </source>
</evidence>
<sequence>MACAVMQMIFSPFREDSESLPPMRFTFSIIIAWSMTCIKVTIVGWVAFEDMGSQLPFPSISRPEDHMPRSSWWERRVIRRLSLPTHSSQTVHGRNIQSHRPETSLCSPTEANREVSHRRILLITICICSCPFLSVAVCAEQRNPKLSRLSSSY</sequence>
<reference evidence="2 3" key="1">
    <citation type="journal article" date="2015" name="Biotechnol. Biofuels">
        <title>Enhanced degradation of softwood versus hardwood by the white-rot fungus Pycnoporus coccineus.</title>
        <authorList>
            <person name="Couturier M."/>
            <person name="Navarro D."/>
            <person name="Chevret D."/>
            <person name="Henrissat B."/>
            <person name="Piumi F."/>
            <person name="Ruiz-Duenas F.J."/>
            <person name="Martinez A.T."/>
            <person name="Grigoriev I.V."/>
            <person name="Riley R."/>
            <person name="Lipzen A."/>
            <person name="Berrin J.G."/>
            <person name="Master E.R."/>
            <person name="Rosso M.N."/>
        </authorList>
    </citation>
    <scope>NUCLEOTIDE SEQUENCE [LARGE SCALE GENOMIC DNA]</scope>
    <source>
        <strain evidence="2 3">BRFM310</strain>
    </source>
</reference>
<evidence type="ECO:0000313" key="3">
    <source>
        <dbReference type="Proteomes" id="UP000193067"/>
    </source>
</evidence>
<keyword evidence="3" id="KW-1185">Reference proteome</keyword>
<accession>A0A1Y2IQ68</accession>
<gene>
    <name evidence="2" type="ORF">PYCCODRAFT_255931</name>
</gene>
<feature type="transmembrane region" description="Helical" evidence="1">
    <location>
        <begin position="120"/>
        <end position="139"/>
    </location>
</feature>
<proteinExistence type="predicted"/>
<evidence type="ECO:0000313" key="2">
    <source>
        <dbReference type="EMBL" id="OSD03266.1"/>
    </source>
</evidence>
<protein>
    <submittedName>
        <fullName evidence="2">Uncharacterized protein</fullName>
    </submittedName>
</protein>